<reference evidence="2 3" key="1">
    <citation type="journal article" date="2016" name="Int. J. Syst. Evol. Microbiol.">
        <title>Proposal of Mucilaginibacter phyllosphaerae sp. nov. isolated from the phyllosphere of Galium album.</title>
        <authorList>
            <person name="Aydogan E.L."/>
            <person name="Busse H.J."/>
            <person name="Moser G."/>
            <person name="Muller C."/>
            <person name="Kampfer P."/>
            <person name="Glaeser S.P."/>
        </authorList>
    </citation>
    <scope>NUCLEOTIDE SEQUENCE [LARGE SCALE GENOMIC DNA]</scope>
    <source>
        <strain evidence="2 3">PP-F2FG21</strain>
    </source>
</reference>
<proteinExistence type="predicted"/>
<name>A0A4Y8AA11_9SPHI</name>
<evidence type="ECO:0000313" key="1">
    <source>
        <dbReference type="EMBL" id="MBB3969916.1"/>
    </source>
</evidence>
<dbReference type="Proteomes" id="UP000297248">
    <property type="component" value="Unassembled WGS sequence"/>
</dbReference>
<reference evidence="1 4" key="3">
    <citation type="submission" date="2020-08" db="EMBL/GenBank/DDBJ databases">
        <title>Genomic Encyclopedia of Type Strains, Phase IV (KMG-IV): sequencing the most valuable type-strain genomes for metagenomic binning, comparative biology and taxonomic classification.</title>
        <authorList>
            <person name="Goeker M."/>
        </authorList>
    </citation>
    <scope>NUCLEOTIDE SEQUENCE [LARGE SCALE GENOMIC DNA]</scope>
    <source>
        <strain evidence="1 4">DSM 100995</strain>
    </source>
</reference>
<evidence type="ECO:0000313" key="4">
    <source>
        <dbReference type="Proteomes" id="UP000583101"/>
    </source>
</evidence>
<evidence type="ECO:0000313" key="3">
    <source>
        <dbReference type="Proteomes" id="UP000297248"/>
    </source>
</evidence>
<accession>A0A4Y8AA11</accession>
<evidence type="ECO:0000313" key="2">
    <source>
        <dbReference type="EMBL" id="TEW65290.1"/>
    </source>
</evidence>
<dbReference type="EMBL" id="SNQG01000005">
    <property type="protein sequence ID" value="TEW65290.1"/>
    <property type="molecule type" value="Genomic_DNA"/>
</dbReference>
<organism evidence="2 3">
    <name type="scientific">Mucilaginibacter phyllosphaerae</name>
    <dbReference type="NCBI Taxonomy" id="1812349"/>
    <lineage>
        <taxon>Bacteria</taxon>
        <taxon>Pseudomonadati</taxon>
        <taxon>Bacteroidota</taxon>
        <taxon>Sphingobacteriia</taxon>
        <taxon>Sphingobacteriales</taxon>
        <taxon>Sphingobacteriaceae</taxon>
        <taxon>Mucilaginibacter</taxon>
    </lineage>
</organism>
<sequence>MNTNTSLTTTVSNEILNTSLDVGIDYAELGFDDLLNDGVLKEIPVIKTLISIAKIGINVKEKFFIKKLLTFLKELHSGGALSDKSNDFKNKFGSDSKYREKVTEQIMIFLDAHLTIEKSKILAKLFTAHVEGKFDWNHFVNLSTCLNSLYPQSFDFLKQLSNTNFKIPLSPERDSLGLSRDLNNEALLNSSGLAYDASPWDSAFEVGKLGQDLYNYGIK</sequence>
<dbReference type="Proteomes" id="UP000583101">
    <property type="component" value="Unassembled WGS sequence"/>
</dbReference>
<dbReference type="AlphaFoldDB" id="A0A4Y8AA11"/>
<dbReference type="EMBL" id="JACIEG010000004">
    <property type="protein sequence ID" value="MBB3969916.1"/>
    <property type="molecule type" value="Genomic_DNA"/>
</dbReference>
<gene>
    <name evidence="2" type="ORF">E2R65_15370</name>
    <name evidence="1" type="ORF">GGR35_002529</name>
</gene>
<keyword evidence="4" id="KW-1185">Reference proteome</keyword>
<protein>
    <submittedName>
        <fullName evidence="2">Uncharacterized protein</fullName>
    </submittedName>
</protein>
<reference evidence="2" key="2">
    <citation type="submission" date="2019-03" db="EMBL/GenBank/DDBJ databases">
        <authorList>
            <person name="Yan Y.-Q."/>
            <person name="Du Z.-J."/>
        </authorList>
    </citation>
    <scope>NUCLEOTIDE SEQUENCE</scope>
    <source>
        <strain evidence="2">PP-F2FG21</strain>
    </source>
</reference>
<dbReference type="OrthoDB" id="1424717at2"/>
<dbReference type="RefSeq" id="WP_134337362.1">
    <property type="nucleotide sequence ID" value="NZ_BMCZ01000005.1"/>
</dbReference>
<comment type="caution">
    <text evidence="2">The sequence shown here is derived from an EMBL/GenBank/DDBJ whole genome shotgun (WGS) entry which is preliminary data.</text>
</comment>